<dbReference type="Proteomes" id="UP000199021">
    <property type="component" value="Unassembled WGS sequence"/>
</dbReference>
<evidence type="ECO:0000313" key="3">
    <source>
        <dbReference type="Proteomes" id="UP000199021"/>
    </source>
</evidence>
<dbReference type="InParanoid" id="A0A1H9DUY7"/>
<name>A0A1H9DUY7_9BACT</name>
<keyword evidence="3" id="KW-1185">Reference proteome</keyword>
<dbReference type="EMBL" id="FOFB01000006">
    <property type="protein sequence ID" value="SEQ17147.1"/>
    <property type="molecule type" value="Genomic_DNA"/>
</dbReference>
<protein>
    <submittedName>
        <fullName evidence="2">Uncharacterized protein</fullName>
    </submittedName>
</protein>
<keyword evidence="1" id="KW-1133">Transmembrane helix</keyword>
<keyword evidence="1" id="KW-0812">Transmembrane</keyword>
<proteinExistence type="predicted"/>
<accession>A0A1H9DUY7</accession>
<reference evidence="3" key="1">
    <citation type="submission" date="2016-10" db="EMBL/GenBank/DDBJ databases">
        <authorList>
            <person name="Varghese N."/>
            <person name="Submissions S."/>
        </authorList>
    </citation>
    <scope>NUCLEOTIDE SEQUENCE [LARGE SCALE GENOMIC DNA]</scope>
    <source>
        <strain evidence="3">DSM 24740</strain>
    </source>
</reference>
<keyword evidence="1" id="KW-0472">Membrane</keyword>
<dbReference type="AlphaFoldDB" id="A0A1H9DUY7"/>
<gene>
    <name evidence="2" type="ORF">SAMN05444359_106139</name>
</gene>
<feature type="transmembrane region" description="Helical" evidence="1">
    <location>
        <begin position="35"/>
        <end position="53"/>
    </location>
</feature>
<evidence type="ECO:0000256" key="1">
    <source>
        <dbReference type="SAM" id="Phobius"/>
    </source>
</evidence>
<sequence length="58" mass="7227">MHEKSYQQYPLFDYFNVENEAKRHCLTKKMIDKNVFLFVIYAFKFKHLFYLNMPKQSL</sequence>
<organism evidence="2 3">
    <name type="scientific">Neolewinella agarilytica</name>
    <dbReference type="NCBI Taxonomy" id="478744"/>
    <lineage>
        <taxon>Bacteria</taxon>
        <taxon>Pseudomonadati</taxon>
        <taxon>Bacteroidota</taxon>
        <taxon>Saprospiria</taxon>
        <taxon>Saprospirales</taxon>
        <taxon>Lewinellaceae</taxon>
        <taxon>Neolewinella</taxon>
    </lineage>
</organism>
<evidence type="ECO:0000313" key="2">
    <source>
        <dbReference type="EMBL" id="SEQ17147.1"/>
    </source>
</evidence>